<keyword evidence="9" id="KW-0645">Protease</keyword>
<keyword evidence="9" id="KW-0489">Methyltransferase</keyword>
<dbReference type="InterPro" id="IPR000045">
    <property type="entry name" value="Prepilin_IV_endopep_pep"/>
</dbReference>
<keyword evidence="9" id="KW-0511">Multifunctional enzyme</keyword>
<dbReference type="InterPro" id="IPR014032">
    <property type="entry name" value="Peptidase_A24A_bac"/>
</dbReference>
<name>A0AAU9DZX7_9FUSO</name>
<evidence type="ECO:0000259" key="12">
    <source>
        <dbReference type="Pfam" id="PF06750"/>
    </source>
</evidence>
<dbReference type="InterPro" id="IPR010627">
    <property type="entry name" value="Prepilin_pept_A24_N"/>
</dbReference>
<comment type="similarity">
    <text evidence="2 8">Belongs to the peptidase A24 family.</text>
</comment>
<feature type="transmembrane region" description="Helical" evidence="10">
    <location>
        <begin position="227"/>
        <end position="245"/>
    </location>
</feature>
<dbReference type="PRINTS" id="PR00864">
    <property type="entry name" value="PREPILNPTASE"/>
</dbReference>
<sequence length="246" mass="28128">MVIMYIYIFIIGAVIGSFLNVCIYRIPRGESIAYPPSHCPNCGYKIKWYDNIPIISYFILLRGKCRQCKTKISLQYPLIELLTGILFLGLFLKYEFSILTIKYMIFTALLIVLSGIDIEEHILPDKITFFMIVIGFIFSFFSETNILYSFIGAATYSFPFMLLYGFGEDLLKKDIMGFGDVKLTAAIGAFFGYRGFYNLYMFFMLAFTIGAVISLILIILKIKTRKDIIAFGPFIAVAGYIMIMIM</sequence>
<evidence type="ECO:0000256" key="8">
    <source>
        <dbReference type="RuleBase" id="RU003793"/>
    </source>
</evidence>
<dbReference type="EMBL" id="AP027059">
    <property type="protein sequence ID" value="BDU49575.1"/>
    <property type="molecule type" value="Genomic_DNA"/>
</dbReference>
<protein>
    <recommendedName>
        <fullName evidence="9">Prepilin leader peptidase/N-methyltransferase</fullName>
        <ecNumber evidence="9">2.1.1.-</ecNumber>
        <ecNumber evidence="9">3.4.23.43</ecNumber>
    </recommendedName>
</protein>
<keyword evidence="5 9" id="KW-0812">Transmembrane</keyword>
<evidence type="ECO:0000256" key="10">
    <source>
        <dbReference type="SAM" id="Phobius"/>
    </source>
</evidence>
<gene>
    <name evidence="13" type="primary">pilD</name>
    <name evidence="13" type="ORF">HLVA_01440</name>
</gene>
<evidence type="ECO:0000256" key="4">
    <source>
        <dbReference type="ARBA" id="ARBA00022519"/>
    </source>
</evidence>
<organism evidence="13 14">
    <name type="scientific">Haliovirga abyssi</name>
    <dbReference type="NCBI Taxonomy" id="2996794"/>
    <lineage>
        <taxon>Bacteria</taxon>
        <taxon>Fusobacteriati</taxon>
        <taxon>Fusobacteriota</taxon>
        <taxon>Fusobacteriia</taxon>
        <taxon>Fusobacteriales</taxon>
        <taxon>Haliovirgaceae</taxon>
        <taxon>Haliovirga</taxon>
    </lineage>
</organism>
<evidence type="ECO:0000256" key="6">
    <source>
        <dbReference type="ARBA" id="ARBA00022989"/>
    </source>
</evidence>
<feature type="domain" description="Prepilin type IV endopeptidase peptidase" evidence="11">
    <location>
        <begin position="104"/>
        <end position="215"/>
    </location>
</feature>
<dbReference type="EC" id="3.4.23.43" evidence="9"/>
<evidence type="ECO:0000256" key="9">
    <source>
        <dbReference type="RuleBase" id="RU003794"/>
    </source>
</evidence>
<accession>A0AAU9DZX7</accession>
<feature type="transmembrane region" description="Helical" evidence="10">
    <location>
        <begin position="123"/>
        <end position="141"/>
    </location>
</feature>
<dbReference type="AlphaFoldDB" id="A0AAU9DZX7"/>
<keyword evidence="3" id="KW-1003">Cell membrane</keyword>
<proteinExistence type="inferred from homology"/>
<dbReference type="EC" id="2.1.1.-" evidence="9"/>
<evidence type="ECO:0000259" key="11">
    <source>
        <dbReference type="Pfam" id="PF01478"/>
    </source>
</evidence>
<comment type="subcellular location">
    <subcellularLocation>
        <location evidence="1">Cell inner membrane</location>
        <topology evidence="1">Multi-pass membrane protein</topology>
    </subcellularLocation>
    <subcellularLocation>
        <location evidence="9">Cell membrane</location>
        <topology evidence="9">Multi-pass membrane protein</topology>
    </subcellularLocation>
</comment>
<keyword evidence="6 10" id="KW-1133">Transmembrane helix</keyword>
<feature type="transmembrane region" description="Helical" evidence="10">
    <location>
        <begin position="74"/>
        <end position="92"/>
    </location>
</feature>
<evidence type="ECO:0000256" key="2">
    <source>
        <dbReference type="ARBA" id="ARBA00005801"/>
    </source>
</evidence>
<evidence type="ECO:0000313" key="14">
    <source>
        <dbReference type="Proteomes" id="UP001321582"/>
    </source>
</evidence>
<dbReference type="GO" id="GO:0004190">
    <property type="term" value="F:aspartic-type endopeptidase activity"/>
    <property type="evidence" value="ECO:0007669"/>
    <property type="project" value="UniProtKB-EC"/>
</dbReference>
<keyword evidence="7 10" id="KW-0472">Membrane</keyword>
<reference evidence="13 14" key="1">
    <citation type="submission" date="2022-11" db="EMBL/GenBank/DDBJ databases">
        <title>Haliovirga abyssi gen. nov., sp. nov., a mesophilic fermentative bacterium isolated from the Iheya North hydrothermal field and the proposal of Haliovirgaceae fam. nov.</title>
        <authorList>
            <person name="Miyazaki U."/>
            <person name="Tame A."/>
            <person name="Miyazaki J."/>
            <person name="Takai K."/>
            <person name="Sawayama S."/>
            <person name="Kitajima M."/>
            <person name="Okamoto A."/>
            <person name="Nakagawa S."/>
        </authorList>
    </citation>
    <scope>NUCLEOTIDE SEQUENCE [LARGE SCALE GENOMIC DNA]</scope>
    <source>
        <strain evidence="13 14">IC12</strain>
    </source>
</reference>
<dbReference type="GO" id="GO:0005886">
    <property type="term" value="C:plasma membrane"/>
    <property type="evidence" value="ECO:0007669"/>
    <property type="project" value="UniProtKB-SubCell"/>
</dbReference>
<feature type="transmembrane region" description="Helical" evidence="10">
    <location>
        <begin position="199"/>
        <end position="220"/>
    </location>
</feature>
<evidence type="ECO:0000256" key="5">
    <source>
        <dbReference type="ARBA" id="ARBA00022692"/>
    </source>
</evidence>
<comment type="function">
    <text evidence="9">Plays an essential role in type IV pili and type II pseudopili formation by proteolytically removing the leader sequence from substrate proteins and subsequently monomethylating the alpha-amino group of the newly exposed N-terminal phenylalanine.</text>
</comment>
<keyword evidence="9" id="KW-0808">Transferase</keyword>
<dbReference type="Pfam" id="PF01478">
    <property type="entry name" value="Peptidase_A24"/>
    <property type="match status" value="1"/>
</dbReference>
<dbReference type="GO" id="GO:0032259">
    <property type="term" value="P:methylation"/>
    <property type="evidence" value="ECO:0007669"/>
    <property type="project" value="UniProtKB-KW"/>
</dbReference>
<dbReference type="GO" id="GO:0008168">
    <property type="term" value="F:methyltransferase activity"/>
    <property type="evidence" value="ECO:0007669"/>
    <property type="project" value="UniProtKB-KW"/>
</dbReference>
<feature type="domain" description="Prepilin peptidase A24 N-terminal" evidence="12">
    <location>
        <begin position="10"/>
        <end position="93"/>
    </location>
</feature>
<keyword evidence="9" id="KW-0378">Hydrolase</keyword>
<keyword evidence="4" id="KW-0997">Cell inner membrane</keyword>
<dbReference type="RefSeq" id="WP_307904525.1">
    <property type="nucleotide sequence ID" value="NZ_AP027059.1"/>
</dbReference>
<evidence type="ECO:0000256" key="3">
    <source>
        <dbReference type="ARBA" id="ARBA00022475"/>
    </source>
</evidence>
<dbReference type="PANTHER" id="PTHR30487">
    <property type="entry name" value="TYPE 4 PREPILIN-LIKE PROTEINS LEADER PEPTIDE-PROCESSING ENZYME"/>
    <property type="match status" value="1"/>
</dbReference>
<dbReference type="Proteomes" id="UP001321582">
    <property type="component" value="Chromosome"/>
</dbReference>
<dbReference type="GO" id="GO:0006465">
    <property type="term" value="P:signal peptide processing"/>
    <property type="evidence" value="ECO:0007669"/>
    <property type="project" value="TreeGrafter"/>
</dbReference>
<evidence type="ECO:0000256" key="1">
    <source>
        <dbReference type="ARBA" id="ARBA00004429"/>
    </source>
</evidence>
<keyword evidence="14" id="KW-1185">Reference proteome</keyword>
<dbReference type="Gene3D" id="1.20.120.1220">
    <property type="match status" value="1"/>
</dbReference>
<evidence type="ECO:0000313" key="13">
    <source>
        <dbReference type="EMBL" id="BDU49575.1"/>
    </source>
</evidence>
<dbReference type="InterPro" id="IPR050882">
    <property type="entry name" value="Prepilin_peptidase/N-MTase"/>
</dbReference>
<feature type="transmembrane region" description="Helical" evidence="10">
    <location>
        <begin position="98"/>
        <end position="116"/>
    </location>
</feature>
<feature type="transmembrane region" description="Helical" evidence="10">
    <location>
        <begin position="6"/>
        <end position="26"/>
    </location>
</feature>
<dbReference type="PANTHER" id="PTHR30487:SF0">
    <property type="entry name" value="PREPILIN LEADER PEPTIDASE_N-METHYLTRANSFERASE-RELATED"/>
    <property type="match status" value="1"/>
</dbReference>
<dbReference type="Pfam" id="PF06750">
    <property type="entry name" value="A24_N_bact"/>
    <property type="match status" value="1"/>
</dbReference>
<evidence type="ECO:0000256" key="7">
    <source>
        <dbReference type="ARBA" id="ARBA00023136"/>
    </source>
</evidence>
<dbReference type="KEGG" id="haby:HLVA_01440"/>
<comment type="catalytic activity">
    <reaction evidence="9">
        <text>Typically cleaves a -Gly-|-Phe- bond to release an N-terminal, basic peptide of 5-8 residues from type IV prepilin, and then N-methylates the new N-terminal amino group, the methyl donor being S-adenosyl-L-methionine.</text>
        <dbReference type="EC" id="3.4.23.43"/>
    </reaction>
</comment>